<proteinExistence type="predicted"/>
<dbReference type="RefSeq" id="WP_036548727.1">
    <property type="nucleotide sequence ID" value="NZ_CP022295.1"/>
</dbReference>
<dbReference type="InterPro" id="IPR046198">
    <property type="entry name" value="DUF6230"/>
</dbReference>
<accession>A0A7Y9ZGQ7</accession>
<evidence type="ECO:0000313" key="4">
    <source>
        <dbReference type="Proteomes" id="UP000662818"/>
    </source>
</evidence>
<gene>
    <name evidence="1" type="ORF">BJ993_001288</name>
    <name evidence="2" type="ORF">CFH99_21295</name>
</gene>
<evidence type="ECO:0000313" key="3">
    <source>
        <dbReference type="Proteomes" id="UP000562045"/>
    </source>
</evidence>
<reference evidence="2 4" key="1">
    <citation type="submission" date="2017-06" db="EMBL/GenBank/DDBJ databases">
        <title>Complete Genome Sequence of the Soil Carbazole-Degrading Bacterium Nocardioides aromaticivorans IC177.</title>
        <authorList>
            <person name="Vejarano F."/>
            <person name="Suzuki-Minakuchi C."/>
            <person name="Ohtsubo Y."/>
            <person name="Tsuda M."/>
            <person name="Okada K."/>
            <person name="Nojiri H."/>
        </authorList>
    </citation>
    <scope>NUCLEOTIDE SEQUENCE [LARGE SCALE GENOMIC DNA]</scope>
    <source>
        <strain evidence="2 4">IC177</strain>
    </source>
</reference>
<protein>
    <submittedName>
        <fullName evidence="1">Uncharacterized protein</fullName>
    </submittedName>
</protein>
<sequence>MGRTRMGRFAAVTVPATLLTAGLGVAMLQGMVGAVLSSADGFTLNSDRITSDGLKARTGSADVAGGDQATLYAETGSNTNASGIEVVTPDVTLPLLGIGAHLEVTSTDTTIALGSVGLNAKTLNTPNGATLGSTTIGVAQSEAGFANTTTDSGYVADGFALTSSSADLPNVNATAYAITLESLALDNLSLSVALGN</sequence>
<dbReference type="Proteomes" id="UP000662818">
    <property type="component" value="Chromosome"/>
</dbReference>
<reference evidence="1 3" key="2">
    <citation type="submission" date="2020-07" db="EMBL/GenBank/DDBJ databases">
        <title>Sequencing the genomes of 1000 actinobacteria strains.</title>
        <authorList>
            <person name="Klenk H.-P."/>
        </authorList>
    </citation>
    <scope>NUCLEOTIDE SEQUENCE [LARGE SCALE GENOMIC DNA]</scope>
    <source>
        <strain evidence="1 3">DSM 15131</strain>
    </source>
</reference>
<dbReference type="EMBL" id="CP022295">
    <property type="protein sequence ID" value="QSR28161.1"/>
    <property type="molecule type" value="Genomic_DNA"/>
</dbReference>
<organism evidence="1 3">
    <name type="scientific">Nocardioides aromaticivorans</name>
    <dbReference type="NCBI Taxonomy" id="200618"/>
    <lineage>
        <taxon>Bacteria</taxon>
        <taxon>Bacillati</taxon>
        <taxon>Actinomycetota</taxon>
        <taxon>Actinomycetes</taxon>
        <taxon>Propionibacteriales</taxon>
        <taxon>Nocardioidaceae</taxon>
        <taxon>Nocardioides</taxon>
    </lineage>
</organism>
<dbReference type="Proteomes" id="UP000562045">
    <property type="component" value="Unassembled WGS sequence"/>
</dbReference>
<keyword evidence="4" id="KW-1185">Reference proteome</keyword>
<evidence type="ECO:0000313" key="1">
    <source>
        <dbReference type="EMBL" id="NYI44208.1"/>
    </source>
</evidence>
<evidence type="ECO:0000313" key="2">
    <source>
        <dbReference type="EMBL" id="QSR28161.1"/>
    </source>
</evidence>
<dbReference type="EMBL" id="JACBZM010000001">
    <property type="protein sequence ID" value="NYI44208.1"/>
    <property type="molecule type" value="Genomic_DNA"/>
</dbReference>
<name>A0A7Y9ZGQ7_9ACTN</name>
<dbReference type="Pfam" id="PF19741">
    <property type="entry name" value="DUF6230"/>
    <property type="match status" value="1"/>
</dbReference>
<dbReference type="AlphaFoldDB" id="A0A7Y9ZGQ7"/>